<proteinExistence type="predicted"/>
<organism evidence="1 2">
    <name type="scientific">Psilocybe cyanescens</name>
    <dbReference type="NCBI Taxonomy" id="93625"/>
    <lineage>
        <taxon>Eukaryota</taxon>
        <taxon>Fungi</taxon>
        <taxon>Dikarya</taxon>
        <taxon>Basidiomycota</taxon>
        <taxon>Agaricomycotina</taxon>
        <taxon>Agaricomycetes</taxon>
        <taxon>Agaricomycetidae</taxon>
        <taxon>Agaricales</taxon>
        <taxon>Agaricineae</taxon>
        <taxon>Strophariaceae</taxon>
        <taxon>Psilocybe</taxon>
    </lineage>
</organism>
<gene>
    <name evidence="1" type="ORF">CVT25_012775</name>
</gene>
<reference evidence="1 2" key="1">
    <citation type="journal article" date="2018" name="Evol. Lett.">
        <title>Horizontal gene cluster transfer increased hallucinogenic mushroom diversity.</title>
        <authorList>
            <person name="Reynolds H.T."/>
            <person name="Vijayakumar V."/>
            <person name="Gluck-Thaler E."/>
            <person name="Korotkin H.B."/>
            <person name="Matheny P.B."/>
            <person name="Slot J.C."/>
        </authorList>
    </citation>
    <scope>NUCLEOTIDE SEQUENCE [LARGE SCALE GENOMIC DNA]</scope>
    <source>
        <strain evidence="1 2">2631</strain>
    </source>
</reference>
<evidence type="ECO:0000313" key="1">
    <source>
        <dbReference type="EMBL" id="PPQ75164.1"/>
    </source>
</evidence>
<accession>A0A409W9J7</accession>
<protein>
    <submittedName>
        <fullName evidence="1">Uncharacterized protein</fullName>
    </submittedName>
</protein>
<dbReference type="InParanoid" id="A0A409W9J7"/>
<dbReference type="Proteomes" id="UP000283269">
    <property type="component" value="Unassembled WGS sequence"/>
</dbReference>
<keyword evidence="2" id="KW-1185">Reference proteome</keyword>
<comment type="caution">
    <text evidence="1">The sequence shown here is derived from an EMBL/GenBank/DDBJ whole genome shotgun (WGS) entry which is preliminary data.</text>
</comment>
<evidence type="ECO:0000313" key="2">
    <source>
        <dbReference type="Proteomes" id="UP000283269"/>
    </source>
</evidence>
<dbReference type="EMBL" id="NHYD01003640">
    <property type="protein sequence ID" value="PPQ75164.1"/>
    <property type="molecule type" value="Genomic_DNA"/>
</dbReference>
<name>A0A409W9J7_PSICY</name>
<sequence>MHTANSDDWGAIYDDLDYRTCTGSVISVKFGPAREQCTPIFLITKFPTACAYLFALQSTSYV</sequence>
<dbReference type="AlphaFoldDB" id="A0A409W9J7"/>